<dbReference type="RefSeq" id="WP_070727629.1">
    <property type="nucleotide sequence ID" value="NZ_LT629792.1"/>
</dbReference>
<feature type="compositionally biased region" description="Basic and acidic residues" evidence="3">
    <location>
        <begin position="86"/>
        <end position="98"/>
    </location>
</feature>
<keyword evidence="2" id="KW-0175">Coiled coil</keyword>
<evidence type="ECO:0000313" key="4">
    <source>
        <dbReference type="EMBL" id="SDU03105.1"/>
    </source>
</evidence>
<keyword evidence="5" id="KW-1185">Reference proteome</keyword>
<sequence>MAEKQTILGRMAQLAKANINALLDRAEDPQKMLDQLIRDYTNSIAEAENAVAQTVGNLRLAERDHEQDTKLAADWGQKAAAASNKADQEREAGNQEEADRWDKLARVAIGKQIQFENEAKQAEPMIASQTEVVNKLKDGLAVMKDKLSELKSKRDSLVARQRTAEAQTKVNDALGTINVLDPTSELSRYEDRVRRAEALAQGKMEVASSSIEDQFAELETDSSQIEIEQRLAALKKHE</sequence>
<proteinExistence type="inferred from homology"/>
<comment type="similarity">
    <text evidence="1">Belongs to the PspA/Vipp/IM30 family.</text>
</comment>
<evidence type="ECO:0000313" key="5">
    <source>
        <dbReference type="Proteomes" id="UP000198976"/>
    </source>
</evidence>
<accession>A0ABY0VAB2</accession>
<protein>
    <submittedName>
        <fullName evidence="4">Phage shock protein A (PspA) family protein</fullName>
    </submittedName>
</protein>
<dbReference type="InterPro" id="IPR007157">
    <property type="entry name" value="PspA_VIPP1"/>
</dbReference>
<name>A0ABY0VAB2_9ACTO</name>
<dbReference type="EMBL" id="LT629792">
    <property type="protein sequence ID" value="SDU03105.1"/>
    <property type="molecule type" value="Genomic_DNA"/>
</dbReference>
<feature type="region of interest" description="Disordered" evidence="3">
    <location>
        <begin position="75"/>
        <end position="98"/>
    </location>
</feature>
<evidence type="ECO:0000256" key="3">
    <source>
        <dbReference type="SAM" id="MobiDB-lite"/>
    </source>
</evidence>
<evidence type="ECO:0000256" key="2">
    <source>
        <dbReference type="SAM" id="Coils"/>
    </source>
</evidence>
<evidence type="ECO:0000256" key="1">
    <source>
        <dbReference type="ARBA" id="ARBA00043985"/>
    </source>
</evidence>
<organism evidence="4 5">
    <name type="scientific">Schaalia radingae</name>
    <dbReference type="NCBI Taxonomy" id="131110"/>
    <lineage>
        <taxon>Bacteria</taxon>
        <taxon>Bacillati</taxon>
        <taxon>Actinomycetota</taxon>
        <taxon>Actinomycetes</taxon>
        <taxon>Actinomycetales</taxon>
        <taxon>Actinomycetaceae</taxon>
        <taxon>Schaalia</taxon>
    </lineage>
</organism>
<gene>
    <name evidence="4" type="ORF">SAMN04489714_1734</name>
</gene>
<dbReference type="PANTHER" id="PTHR31088">
    <property type="entry name" value="MEMBRANE-ASSOCIATED PROTEIN VIPP1, CHLOROPLASTIC"/>
    <property type="match status" value="1"/>
</dbReference>
<reference evidence="4 5" key="1">
    <citation type="submission" date="2016-10" db="EMBL/GenBank/DDBJ databases">
        <authorList>
            <person name="Varghese N."/>
            <person name="Submissions S."/>
        </authorList>
    </citation>
    <scope>NUCLEOTIDE SEQUENCE [LARGE SCALE GENOMIC DNA]</scope>
    <source>
        <strain evidence="4 5">DSM 9169</strain>
    </source>
</reference>
<dbReference type="PANTHER" id="PTHR31088:SF6">
    <property type="entry name" value="PHAGE SHOCK PROTEIN A"/>
    <property type="match status" value="1"/>
</dbReference>
<dbReference type="Pfam" id="PF04012">
    <property type="entry name" value="PspA_IM30"/>
    <property type="match status" value="1"/>
</dbReference>
<feature type="coiled-coil region" evidence="2">
    <location>
        <begin position="133"/>
        <end position="167"/>
    </location>
</feature>
<dbReference type="Proteomes" id="UP000198976">
    <property type="component" value="Chromosome I"/>
</dbReference>